<reference evidence="1 2" key="1">
    <citation type="submission" date="2024-06" db="EMBL/GenBank/DDBJ databases">
        <title>The draft genome of Grus japonensis, version 3.</title>
        <authorList>
            <person name="Nabeshima K."/>
            <person name="Suzuki S."/>
            <person name="Onuma M."/>
        </authorList>
    </citation>
    <scope>NUCLEOTIDE SEQUENCE [LARGE SCALE GENOMIC DNA]</scope>
    <source>
        <strain evidence="1 2">451A</strain>
    </source>
</reference>
<organism evidence="1 2">
    <name type="scientific">Grus japonensis</name>
    <name type="common">Japanese crane</name>
    <name type="synonym">Red-crowned crane</name>
    <dbReference type="NCBI Taxonomy" id="30415"/>
    <lineage>
        <taxon>Eukaryota</taxon>
        <taxon>Metazoa</taxon>
        <taxon>Chordata</taxon>
        <taxon>Craniata</taxon>
        <taxon>Vertebrata</taxon>
        <taxon>Euteleostomi</taxon>
        <taxon>Archelosauria</taxon>
        <taxon>Archosauria</taxon>
        <taxon>Dinosauria</taxon>
        <taxon>Saurischia</taxon>
        <taxon>Theropoda</taxon>
        <taxon>Coelurosauria</taxon>
        <taxon>Aves</taxon>
        <taxon>Neognathae</taxon>
        <taxon>Neoaves</taxon>
        <taxon>Gruiformes</taxon>
        <taxon>Gruidae</taxon>
        <taxon>Grus</taxon>
    </lineage>
</organism>
<dbReference type="AlphaFoldDB" id="A0ABC9XA67"/>
<gene>
    <name evidence="1" type="ORF">GRJ2_001859500</name>
</gene>
<comment type="caution">
    <text evidence="1">The sequence shown here is derived from an EMBL/GenBank/DDBJ whole genome shotgun (WGS) entry which is preliminary data.</text>
</comment>
<protein>
    <submittedName>
        <fullName evidence="1">Uncharacterized protein</fullName>
    </submittedName>
</protein>
<proteinExistence type="predicted"/>
<keyword evidence="2" id="KW-1185">Reference proteome</keyword>
<sequence>MLLLVEEDAPRGGCCCKEPVRHFAFPEWKSTLKFNISRKRCAGRLQEKGNFSFRMTGNPFLARPDEEVTATGCNGDEPDECLRVGK</sequence>
<evidence type="ECO:0000313" key="1">
    <source>
        <dbReference type="EMBL" id="GAB0193942.1"/>
    </source>
</evidence>
<dbReference type="Proteomes" id="UP001623348">
    <property type="component" value="Unassembled WGS sequence"/>
</dbReference>
<name>A0ABC9XA67_GRUJA</name>
<accession>A0ABC9XA67</accession>
<evidence type="ECO:0000313" key="2">
    <source>
        <dbReference type="Proteomes" id="UP001623348"/>
    </source>
</evidence>
<dbReference type="EMBL" id="BAAFJT010000010">
    <property type="protein sequence ID" value="GAB0193942.1"/>
    <property type="molecule type" value="Genomic_DNA"/>
</dbReference>